<feature type="compositionally biased region" description="Basic and acidic residues" evidence="1">
    <location>
        <begin position="315"/>
        <end position="327"/>
    </location>
</feature>
<proteinExistence type="predicted"/>
<dbReference type="EMBL" id="JAEMUH010000011">
    <property type="protein sequence ID" value="MBJ7551492.1"/>
    <property type="molecule type" value="Genomic_DNA"/>
</dbReference>
<evidence type="ECO:0000256" key="1">
    <source>
        <dbReference type="SAM" id="MobiDB-lite"/>
    </source>
</evidence>
<keyword evidence="4" id="KW-1185">Reference proteome</keyword>
<evidence type="ECO:0000313" key="4">
    <source>
        <dbReference type="Proteomes" id="UP000598488"/>
    </source>
</evidence>
<name>A0ABS0ZCU5_9GAMM</name>
<feature type="compositionally biased region" description="Polar residues" evidence="1">
    <location>
        <begin position="275"/>
        <end position="314"/>
    </location>
</feature>
<dbReference type="InterPro" id="IPR006860">
    <property type="entry name" value="FecR"/>
</dbReference>
<protein>
    <submittedName>
        <fullName evidence="3">FecR domain-containing protein</fullName>
    </submittedName>
</protein>
<sequence>MKTTRISFKSVQRSIKKRATLVQEPFARVFSMFAICISLVSANVYAENHAAGVVSMTIGKAYLNNDTLIKVGTELNEGDKIETLSNGHVYIRFVDNGLVSIRPDSKLLIEHYQYNPDAPSDSVIKFDLTEGVMRSISGTGAKAARDKFRLNTPIAAIGVRGTDFVVKASSSLIQAVVNEGAIVVAPFSDACAAEALGPCSENSVELTGQAKQLLEISALASSPRLIPLSETFAAELKNSLTEESSDADSSEASNADESTEDQEATNSDEEVSDEPTPSTTNQKSSLLKSDVSAASNISSDNSLASVNTNTTNSSVDKDLKNTSEDRSEIESLVSAYVSDSSLATADNRIIPDNYVPESVVDSDSLSDRKLTWGRWGNALTTDRIVTTADVARFGKEIALTTVDPESGDISMLYRAPSGFNELDPTLAGSMSFNLVDAQATLTTLEGESSLMEVTSGTLDIDFSQGTFGTTLVTNHDLLSSDLTLSAEGSIDSNGILKSTSSDGYLKGATTLEGDAASYILHKDIDLGSVDAAAYFDR</sequence>
<organism evidence="3 4">
    <name type="scientific">Marinomonas ostreistagni</name>
    <dbReference type="NCBI Taxonomy" id="359209"/>
    <lineage>
        <taxon>Bacteria</taxon>
        <taxon>Pseudomonadati</taxon>
        <taxon>Pseudomonadota</taxon>
        <taxon>Gammaproteobacteria</taxon>
        <taxon>Oceanospirillales</taxon>
        <taxon>Oceanospirillaceae</taxon>
        <taxon>Marinomonas</taxon>
    </lineage>
</organism>
<accession>A0ABS0ZCU5</accession>
<evidence type="ECO:0000259" key="2">
    <source>
        <dbReference type="Pfam" id="PF04773"/>
    </source>
</evidence>
<dbReference type="Pfam" id="PF04773">
    <property type="entry name" value="FecR"/>
    <property type="match status" value="1"/>
</dbReference>
<dbReference type="PANTHER" id="PTHR38731">
    <property type="entry name" value="LIPL45-RELATED LIPOPROTEIN-RELATED"/>
    <property type="match status" value="1"/>
</dbReference>
<gene>
    <name evidence="3" type="ORF">JHD44_12430</name>
</gene>
<feature type="domain" description="FecR protein" evidence="2">
    <location>
        <begin position="79"/>
        <end position="182"/>
    </location>
</feature>
<dbReference type="RefSeq" id="WP_199463092.1">
    <property type="nucleotide sequence ID" value="NZ_JAEMUH010000011.1"/>
</dbReference>
<feature type="compositionally biased region" description="Acidic residues" evidence="1">
    <location>
        <begin position="257"/>
        <end position="273"/>
    </location>
</feature>
<comment type="caution">
    <text evidence="3">The sequence shown here is derived from an EMBL/GenBank/DDBJ whole genome shotgun (WGS) entry which is preliminary data.</text>
</comment>
<feature type="region of interest" description="Disordered" evidence="1">
    <location>
        <begin position="237"/>
        <end position="327"/>
    </location>
</feature>
<evidence type="ECO:0000313" key="3">
    <source>
        <dbReference type="EMBL" id="MBJ7551492.1"/>
    </source>
</evidence>
<dbReference type="Proteomes" id="UP000598488">
    <property type="component" value="Unassembled WGS sequence"/>
</dbReference>
<reference evidence="3 4" key="1">
    <citation type="submission" date="2020-12" db="EMBL/GenBank/DDBJ databases">
        <title>Comparative genome analysis of fungal antagonists Marinomonas ostreistagni 398 and M. spartinae 468.</title>
        <authorList>
            <person name="Fields J.L."/>
            <person name="Mavrodi O.V."/>
            <person name="Biber P.D."/>
            <person name="Indest K.J."/>
            <person name="Mavrodi D.V."/>
        </authorList>
    </citation>
    <scope>NUCLEOTIDE SEQUENCE [LARGE SCALE GENOMIC DNA]</scope>
    <source>
        <strain evidence="3 4">USM7</strain>
    </source>
</reference>